<accession>A0A6S6TPA5</accession>
<dbReference type="InterPro" id="IPR012808">
    <property type="entry name" value="CHP02453"/>
</dbReference>
<sequence>MISKYSLDFLSNLQANNNRPWFEEHKNDYLRTKKELEVLIKKVETNLNKVDNIEFSKLYRIYRDVRFSKNKLPYKDYLGGYYRRFGHDRRGTYTFDISPNGASVVGGGFFGPNTDDLLRIRKEFEMDGSYIDKITTEKAFVDSFGSLKGISLKTAPRGFDKNHPNIKWLRMKQFLAFRNFTDDEVTHKDFADQMTETFITLRPFLDYMTDILTTDMNGVSIL</sequence>
<dbReference type="InterPro" id="IPR015996">
    <property type="entry name" value="UCP028451"/>
</dbReference>
<keyword evidence="1" id="KW-0175">Coiled coil</keyword>
<gene>
    <name evidence="2" type="ORF">HELGO_WM17294</name>
</gene>
<dbReference type="NCBIfam" id="TIGR02453">
    <property type="entry name" value="TIGR02453 family protein"/>
    <property type="match status" value="1"/>
</dbReference>
<reference evidence="2" key="1">
    <citation type="submission" date="2020-01" db="EMBL/GenBank/DDBJ databases">
        <authorList>
            <person name="Meier V. D."/>
            <person name="Meier V D."/>
        </authorList>
    </citation>
    <scope>NUCLEOTIDE SEQUENCE</scope>
    <source>
        <strain evidence="2">HLG_WM_MAG_10</strain>
    </source>
</reference>
<feature type="coiled-coil region" evidence="1">
    <location>
        <begin position="22"/>
        <end position="53"/>
    </location>
</feature>
<evidence type="ECO:0000256" key="1">
    <source>
        <dbReference type="SAM" id="Coils"/>
    </source>
</evidence>
<name>A0A6S6TPA5_9BACT</name>
<dbReference type="Pfam" id="PF09365">
    <property type="entry name" value="DUF2461"/>
    <property type="match status" value="1"/>
</dbReference>
<dbReference type="EMBL" id="CACVAQ010000254">
    <property type="protein sequence ID" value="CAA6817693.1"/>
    <property type="molecule type" value="Genomic_DNA"/>
</dbReference>
<protein>
    <submittedName>
        <fullName evidence="2">TIGR02453 family protein</fullName>
    </submittedName>
</protein>
<evidence type="ECO:0000313" key="2">
    <source>
        <dbReference type="EMBL" id="CAA6817693.1"/>
    </source>
</evidence>
<dbReference type="PANTHER" id="PTHR36452:SF1">
    <property type="entry name" value="DUF2461 DOMAIN-CONTAINING PROTEIN"/>
    <property type="match status" value="1"/>
</dbReference>
<dbReference type="AlphaFoldDB" id="A0A6S6TPA5"/>
<proteinExistence type="predicted"/>
<organism evidence="2">
    <name type="scientific">uncultured Aureispira sp</name>
    <dbReference type="NCBI Taxonomy" id="1331704"/>
    <lineage>
        <taxon>Bacteria</taxon>
        <taxon>Pseudomonadati</taxon>
        <taxon>Bacteroidota</taxon>
        <taxon>Saprospiria</taxon>
        <taxon>Saprospirales</taxon>
        <taxon>Saprospiraceae</taxon>
        <taxon>Aureispira</taxon>
        <taxon>environmental samples</taxon>
    </lineage>
</organism>
<dbReference type="PANTHER" id="PTHR36452">
    <property type="entry name" value="CHROMOSOME 12, WHOLE GENOME SHOTGUN SEQUENCE"/>
    <property type="match status" value="1"/>
</dbReference>
<dbReference type="PIRSF" id="PIRSF028451">
    <property type="entry name" value="UCP028451"/>
    <property type="match status" value="1"/>
</dbReference>